<name>A0A099KCB0_COLPS</name>
<evidence type="ECO:0000313" key="1">
    <source>
        <dbReference type="EMBL" id="KGJ87991.1"/>
    </source>
</evidence>
<protein>
    <submittedName>
        <fullName evidence="1">Uncharacterized protein</fullName>
    </submittedName>
</protein>
<dbReference type="RefSeq" id="WP_033095244.1">
    <property type="nucleotide sequence ID" value="NZ_JQED01000051.1"/>
</dbReference>
<dbReference type="EMBL" id="JQED01000051">
    <property type="protein sequence ID" value="KGJ87991.1"/>
    <property type="molecule type" value="Genomic_DNA"/>
</dbReference>
<accession>A0A099KCB0</accession>
<gene>
    <name evidence="1" type="ORF">ND2E_4265</name>
</gene>
<proteinExistence type="predicted"/>
<dbReference type="OrthoDB" id="9685050at2"/>
<reference evidence="1 2" key="1">
    <citation type="submission" date="2014-08" db="EMBL/GenBank/DDBJ databases">
        <title>Genomic and Phenotypic Diversity of Colwellia psychrerythraea strains from Disparate Marine Basins.</title>
        <authorList>
            <person name="Techtmann S.M."/>
            <person name="Stelling S.C."/>
            <person name="Utturkar S.M."/>
            <person name="Alshibli N."/>
            <person name="Harris A."/>
            <person name="Brown S.D."/>
            <person name="Hazen T.C."/>
        </authorList>
    </citation>
    <scope>NUCLEOTIDE SEQUENCE [LARGE SCALE GENOMIC DNA]</scope>
    <source>
        <strain evidence="1 2">ND2E</strain>
    </source>
</reference>
<sequence length="186" mass="20753">MRLILILLICLAPTYEAKADYYYKMAKITCAEEIGLFEITSTGAANIEEYYEPGYDMELVYKDIAKKHGLFVGGNTTHKCTIKDMEIEAQLSYRKASPRGACGANPGAKLDVFINGEIVVDSMPFQEDCYKWSSYNLKVDQYDVWVCGGKTVPSHCVWESVKGKNRTKVPLTSSHLNKAIIGEKGS</sequence>
<comment type="caution">
    <text evidence="1">The sequence shown here is derived from an EMBL/GenBank/DDBJ whole genome shotgun (WGS) entry which is preliminary data.</text>
</comment>
<organism evidence="1 2">
    <name type="scientific">Colwellia psychrerythraea</name>
    <name type="common">Vibrio psychroerythus</name>
    <dbReference type="NCBI Taxonomy" id="28229"/>
    <lineage>
        <taxon>Bacteria</taxon>
        <taxon>Pseudomonadati</taxon>
        <taxon>Pseudomonadota</taxon>
        <taxon>Gammaproteobacteria</taxon>
        <taxon>Alteromonadales</taxon>
        <taxon>Colwelliaceae</taxon>
        <taxon>Colwellia</taxon>
    </lineage>
</organism>
<dbReference type="AlphaFoldDB" id="A0A099KCB0"/>
<evidence type="ECO:0000313" key="2">
    <source>
        <dbReference type="Proteomes" id="UP000029843"/>
    </source>
</evidence>
<dbReference type="PATRIC" id="fig|28229.4.peg.3620"/>
<dbReference type="Proteomes" id="UP000029843">
    <property type="component" value="Unassembled WGS sequence"/>
</dbReference>